<keyword evidence="3" id="KW-1185">Reference proteome</keyword>
<gene>
    <name evidence="2" type="ORF">BJ554DRAFT_2550</name>
</gene>
<evidence type="ECO:0000313" key="2">
    <source>
        <dbReference type="EMBL" id="KAG5457438.1"/>
    </source>
</evidence>
<reference evidence="2 3" key="1">
    <citation type="journal article" name="Sci. Rep.">
        <title>Genome-scale phylogenetic analyses confirm Olpidium as the closest living zoosporic fungus to the non-flagellated, terrestrial fungi.</title>
        <authorList>
            <person name="Chang Y."/>
            <person name="Rochon D."/>
            <person name="Sekimoto S."/>
            <person name="Wang Y."/>
            <person name="Chovatia M."/>
            <person name="Sandor L."/>
            <person name="Salamov A."/>
            <person name="Grigoriev I.V."/>
            <person name="Stajich J.E."/>
            <person name="Spatafora J.W."/>
        </authorList>
    </citation>
    <scope>NUCLEOTIDE SEQUENCE [LARGE SCALE GENOMIC DNA]</scope>
    <source>
        <strain evidence="2">S191</strain>
    </source>
</reference>
<dbReference type="Proteomes" id="UP000673691">
    <property type="component" value="Unassembled WGS sequence"/>
</dbReference>
<proteinExistence type="predicted"/>
<name>A0A8H7ZPT5_9FUNG</name>
<dbReference type="OrthoDB" id="2387105at2759"/>
<accession>A0A8H7ZPT5</accession>
<feature type="chain" id="PRO_5034098021" evidence="1">
    <location>
        <begin position="29"/>
        <end position="223"/>
    </location>
</feature>
<comment type="caution">
    <text evidence="2">The sequence shown here is derived from an EMBL/GenBank/DDBJ whole genome shotgun (WGS) entry which is preliminary data.</text>
</comment>
<protein>
    <submittedName>
        <fullName evidence="2">Uncharacterized protein</fullName>
    </submittedName>
</protein>
<dbReference type="EMBL" id="JAEFCI010010084">
    <property type="protein sequence ID" value="KAG5457438.1"/>
    <property type="molecule type" value="Genomic_DNA"/>
</dbReference>
<feature type="signal peptide" evidence="1">
    <location>
        <begin position="1"/>
        <end position="28"/>
    </location>
</feature>
<sequence length="223" mass="24705">MLGAGLPSARFVCAAAAAALCAAAAVKARMVQFGVVAFPNQTVEVSVGGQRHRLAPPDMYAPYYWGNYDVPDTFTYKYIVDGAEEPFDRGGPDASRTKTYNDFYGRQHTVVELPRLPQPFGDGWTRSLGYTPLFDDSYIPTFHLAGDPVRINDVWTNMAQNNTAAVTMTVVLADYVLRFEVRFSARCRVIRYKLFLGTSISHSSADYISSERPVRHFGCGPPK</sequence>
<keyword evidence="1" id="KW-0732">Signal</keyword>
<organism evidence="2 3">
    <name type="scientific">Olpidium bornovanus</name>
    <dbReference type="NCBI Taxonomy" id="278681"/>
    <lineage>
        <taxon>Eukaryota</taxon>
        <taxon>Fungi</taxon>
        <taxon>Fungi incertae sedis</taxon>
        <taxon>Olpidiomycota</taxon>
        <taxon>Olpidiomycotina</taxon>
        <taxon>Olpidiomycetes</taxon>
        <taxon>Olpidiales</taxon>
        <taxon>Olpidiaceae</taxon>
        <taxon>Olpidium</taxon>
    </lineage>
</organism>
<evidence type="ECO:0000256" key="1">
    <source>
        <dbReference type="SAM" id="SignalP"/>
    </source>
</evidence>
<evidence type="ECO:0000313" key="3">
    <source>
        <dbReference type="Proteomes" id="UP000673691"/>
    </source>
</evidence>
<dbReference type="AlphaFoldDB" id="A0A8H7ZPT5"/>